<keyword evidence="2" id="KW-1185">Reference proteome</keyword>
<proteinExistence type="predicted"/>
<dbReference type="EMBL" id="AP024480">
    <property type="protein sequence ID" value="BCS81046.1"/>
    <property type="molecule type" value="Genomic_DNA"/>
</dbReference>
<gene>
    <name evidence="1" type="ORF">CaldiYA01_10060</name>
</gene>
<name>A0ABN6E6L6_9FIRM</name>
<accession>A0ABN6E6L6</accession>
<reference evidence="1 2" key="1">
    <citation type="submission" date="2021-02" db="EMBL/GenBank/DDBJ databases">
        <title>Nitrogen-fixing ability and nitrogen fixation related genes of thermophilic fermentative bacteria in the genus Caldicellulosiruptor.</title>
        <authorList>
            <person name="Chen Y."/>
            <person name="Nishihara A."/>
            <person name="Haruta S."/>
        </authorList>
    </citation>
    <scope>NUCLEOTIDE SEQUENCE [LARGE SCALE GENOMIC DNA]</scope>
    <source>
        <strain evidence="1 2">YA01</strain>
    </source>
</reference>
<evidence type="ECO:0000313" key="2">
    <source>
        <dbReference type="Proteomes" id="UP000663623"/>
    </source>
</evidence>
<sequence>MNQEMNKENSTINLKISFNENMPLNYCALKNLGYAALSKIYYELEIDKFIKNKQRYSKEKYDANAILKLLVYSRLLFPAFKKKTFENKDIFFENFDFSLDDVYRSLSLLNKHCDALLLWIHERIKKLYNRNTELVYYDVTNYYFEIDKQDDLRKKRCIKRTSKKYIVQGIGTKAFRRIRLRKYH</sequence>
<evidence type="ECO:0000313" key="1">
    <source>
        <dbReference type="EMBL" id="BCS81046.1"/>
    </source>
</evidence>
<evidence type="ECO:0008006" key="3">
    <source>
        <dbReference type="Google" id="ProtNLM"/>
    </source>
</evidence>
<protein>
    <recommendedName>
        <fullName evidence="3">Transposase</fullName>
    </recommendedName>
</protein>
<dbReference type="Proteomes" id="UP000663623">
    <property type="component" value="Chromosome"/>
</dbReference>
<organism evidence="1 2">
    <name type="scientific">Caldicellulosiruptor diazotrophicus</name>
    <dbReference type="NCBI Taxonomy" id="2806205"/>
    <lineage>
        <taxon>Bacteria</taxon>
        <taxon>Bacillati</taxon>
        <taxon>Bacillota</taxon>
        <taxon>Bacillota incertae sedis</taxon>
        <taxon>Caldicellulosiruptorales</taxon>
        <taxon>Caldicellulosiruptoraceae</taxon>
        <taxon>Caldicellulosiruptor</taxon>
    </lineage>
</organism>